<dbReference type="OrthoDB" id="9800373at2"/>
<dbReference type="RefSeq" id="WP_124794147.1">
    <property type="nucleotide sequence ID" value="NZ_RQYC01000003.1"/>
</dbReference>
<organism evidence="1 2">
    <name type="scientific">Conchiformibius steedae</name>
    <dbReference type="NCBI Taxonomy" id="153493"/>
    <lineage>
        <taxon>Bacteria</taxon>
        <taxon>Pseudomonadati</taxon>
        <taxon>Pseudomonadota</taxon>
        <taxon>Betaproteobacteria</taxon>
        <taxon>Neisseriales</taxon>
        <taxon>Neisseriaceae</taxon>
        <taxon>Conchiformibius</taxon>
    </lineage>
</organism>
<keyword evidence="2" id="KW-1185">Reference proteome</keyword>
<dbReference type="Proteomes" id="UP000269923">
    <property type="component" value="Unassembled WGS sequence"/>
</dbReference>
<dbReference type="EMBL" id="RQYC01000003">
    <property type="protein sequence ID" value="RRD90902.1"/>
    <property type="molecule type" value="Genomic_DNA"/>
</dbReference>
<dbReference type="AlphaFoldDB" id="A0A3P2A610"/>
<dbReference type="PANTHER" id="PTHR21192:SF2">
    <property type="entry name" value="NADH DEHYDROGENASE [UBIQUINONE] 1 ALPHA SUBCOMPLEX ASSEMBLY FACTOR 3"/>
    <property type="match status" value="1"/>
</dbReference>
<evidence type="ECO:0000313" key="1">
    <source>
        <dbReference type="EMBL" id="RRD90902.1"/>
    </source>
</evidence>
<dbReference type="PANTHER" id="PTHR21192">
    <property type="entry name" value="NUCLEAR PROTEIN E3-3"/>
    <property type="match status" value="1"/>
</dbReference>
<evidence type="ECO:0000313" key="2">
    <source>
        <dbReference type="Proteomes" id="UP000269923"/>
    </source>
</evidence>
<dbReference type="SUPFAM" id="SSF64076">
    <property type="entry name" value="MTH938-like"/>
    <property type="match status" value="1"/>
</dbReference>
<dbReference type="Pfam" id="PF04430">
    <property type="entry name" value="DUF498"/>
    <property type="match status" value="1"/>
</dbReference>
<gene>
    <name evidence="1" type="ORF">EII21_02825</name>
</gene>
<accession>A0A3P2A610</accession>
<dbReference type="InterPro" id="IPR036748">
    <property type="entry name" value="MTH938-like_sf"/>
</dbReference>
<reference evidence="1 2" key="1">
    <citation type="submission" date="2018-11" db="EMBL/GenBank/DDBJ databases">
        <title>Genomes From Bacteria Associated with the Canine Oral Cavity: a Test Case for Automated Genome-Based Taxonomic Assignment.</title>
        <authorList>
            <person name="Coil D.A."/>
            <person name="Jospin G."/>
            <person name="Darling A.E."/>
            <person name="Wallis C."/>
            <person name="Davis I.J."/>
            <person name="Harris S."/>
            <person name="Eisen J.A."/>
            <person name="Holcombe L.J."/>
            <person name="O'Flynn C."/>
        </authorList>
    </citation>
    <scope>NUCLEOTIDE SEQUENCE [LARGE SCALE GENOMIC DNA]</scope>
    <source>
        <strain evidence="1 2">COT-280</strain>
    </source>
</reference>
<dbReference type="STRING" id="1121352.GCA_000620925_00915"/>
<name>A0A3P2A610_9NEIS</name>
<sequence>MDIEEIHCERAVIEGMDEQGIVIGGQHYQRVTVSADGEISVPDETSWQDLTADSFQAAQQAGAEVVLLGTGSKQQFVHPKIMAALAAQGMGLECMTTAAACRTFTLLQSEGRKVWAWLWL</sequence>
<dbReference type="Gene3D" id="3.40.1230.10">
    <property type="entry name" value="MTH938-like"/>
    <property type="match status" value="1"/>
</dbReference>
<dbReference type="InterPro" id="IPR007523">
    <property type="entry name" value="NDUFAF3/AAMDC"/>
</dbReference>
<protein>
    <submittedName>
        <fullName evidence="1">Rod shape-determining protein RodA</fullName>
    </submittedName>
</protein>
<comment type="caution">
    <text evidence="1">The sequence shown here is derived from an EMBL/GenBank/DDBJ whole genome shotgun (WGS) entry which is preliminary data.</text>
</comment>
<proteinExistence type="predicted"/>